<evidence type="ECO:0000313" key="1">
    <source>
        <dbReference type="EMBL" id="SSX14383.1"/>
    </source>
</evidence>
<proteinExistence type="predicted"/>
<organism evidence="2">
    <name type="scientific">Culicoides sonorensis</name>
    <name type="common">Biting midge</name>
    <dbReference type="NCBI Taxonomy" id="179676"/>
    <lineage>
        <taxon>Eukaryota</taxon>
        <taxon>Metazoa</taxon>
        <taxon>Ecdysozoa</taxon>
        <taxon>Arthropoda</taxon>
        <taxon>Hexapoda</taxon>
        <taxon>Insecta</taxon>
        <taxon>Pterygota</taxon>
        <taxon>Neoptera</taxon>
        <taxon>Endopterygota</taxon>
        <taxon>Diptera</taxon>
        <taxon>Nematocera</taxon>
        <taxon>Chironomoidea</taxon>
        <taxon>Ceratopogonidae</taxon>
        <taxon>Ceratopogoninae</taxon>
        <taxon>Culicoides</taxon>
        <taxon>Monoculicoides</taxon>
    </lineage>
</organism>
<sequence length="85" mass="9705">MRTIELSKSITQNLLQIRHLCLFEEHLDHLRCHRPHELSVAVLKPRNLRASDKFRVSLLGFSADSCSSGIKAGIGRLDLTKRRLT</sequence>
<dbReference type="EMBL" id="UFQS01002626">
    <property type="protein sequence ID" value="SSX14383.1"/>
    <property type="molecule type" value="Genomic_DNA"/>
</dbReference>
<name>A0A336MTB8_CULSO</name>
<reference evidence="2" key="2">
    <citation type="submission" date="2018-07" db="EMBL/GenBank/DDBJ databases">
        <authorList>
            <person name="Quirk P.G."/>
            <person name="Krulwich T.A."/>
        </authorList>
    </citation>
    <scope>NUCLEOTIDE SEQUENCE</scope>
</reference>
<dbReference type="AlphaFoldDB" id="A0A336MTB8"/>
<accession>A0A336MTB8</accession>
<reference evidence="1" key="1">
    <citation type="submission" date="2018-04" db="EMBL/GenBank/DDBJ databases">
        <authorList>
            <person name="Go L.Y."/>
            <person name="Mitchell J.A."/>
        </authorList>
    </citation>
    <scope>NUCLEOTIDE SEQUENCE</scope>
    <source>
        <tissue evidence="1">Whole organism</tissue>
    </source>
</reference>
<evidence type="ECO:0000313" key="2">
    <source>
        <dbReference type="EMBL" id="SSX33794.1"/>
    </source>
</evidence>
<protein>
    <submittedName>
        <fullName evidence="2">CSON006957 protein</fullName>
    </submittedName>
</protein>
<gene>
    <name evidence="2" type="primary">CSON006957</name>
</gene>
<dbReference type="VEuPathDB" id="VectorBase:CSON006957"/>
<dbReference type="EMBL" id="UFQT01002626">
    <property type="protein sequence ID" value="SSX33794.1"/>
    <property type="molecule type" value="Genomic_DNA"/>
</dbReference>